<dbReference type="EMBL" id="LR796186">
    <property type="protein sequence ID" value="CAB4124807.1"/>
    <property type="molecule type" value="Genomic_DNA"/>
</dbReference>
<proteinExistence type="predicted"/>
<accession>A0A6J5KV16</accession>
<name>A0A6J5KV16_9CAUD</name>
<evidence type="ECO:0000313" key="1">
    <source>
        <dbReference type="EMBL" id="CAB4124807.1"/>
    </source>
</evidence>
<sequence length="173" mass="19508">MSNFKNRFDTLIENQKELKRVFSESATALFKESTKEFFELNPGVKAVIWNQYTPYFNYGDACEFGVSCVTFTNAEGDDLCDISWGEYQGENESVWATENIEYDLAPLYKGSFDPEEQAKLQSKMTGVDAASATLLDSMIQSSEFSDVLKDMFGDHVTVVATRNGFAVESYDHD</sequence>
<reference evidence="1" key="1">
    <citation type="submission" date="2020-04" db="EMBL/GenBank/DDBJ databases">
        <authorList>
            <person name="Chiriac C."/>
            <person name="Salcher M."/>
            <person name="Ghai R."/>
            <person name="Kavagutti S V."/>
        </authorList>
    </citation>
    <scope>NUCLEOTIDE SEQUENCE</scope>
</reference>
<protein>
    <submittedName>
        <fullName evidence="1">Uncharacterized protein</fullName>
    </submittedName>
</protein>
<gene>
    <name evidence="1" type="ORF">UFOVP58_33</name>
</gene>
<organism evidence="1">
    <name type="scientific">uncultured Caudovirales phage</name>
    <dbReference type="NCBI Taxonomy" id="2100421"/>
    <lineage>
        <taxon>Viruses</taxon>
        <taxon>Duplodnaviria</taxon>
        <taxon>Heunggongvirae</taxon>
        <taxon>Uroviricota</taxon>
        <taxon>Caudoviricetes</taxon>
        <taxon>Peduoviridae</taxon>
        <taxon>Maltschvirus</taxon>
        <taxon>Maltschvirus maltsch</taxon>
    </lineage>
</organism>